<protein>
    <submittedName>
        <fullName evidence="1">Uncharacterized protein</fullName>
    </submittedName>
</protein>
<dbReference type="EMBL" id="JACDUH010000003">
    <property type="protein sequence ID" value="MBA2851627.1"/>
    <property type="molecule type" value="Genomic_DNA"/>
</dbReference>
<name>A0A7J9NWC9_METMI</name>
<dbReference type="Proteomes" id="UP000564425">
    <property type="component" value="Unassembled WGS sequence"/>
</dbReference>
<dbReference type="RefSeq" id="WP_181501453.1">
    <property type="nucleotide sequence ID" value="NZ_JACDUH010000003.1"/>
</dbReference>
<evidence type="ECO:0000313" key="2">
    <source>
        <dbReference type="Proteomes" id="UP000564425"/>
    </source>
</evidence>
<sequence>MFNTYVLDNAKLVLCGIESHPTHGKVYDYTIVNGKSDDTLTDVCVTINDGSLYYQELDIEFLIELVLKYEYVRFHVFERGSDVVDGSEYGILIDGVPFLANTEYRSFVRFIELNGTDYIIYNGAFEALGVRGNEFTYDDIASRDGRLYCIDDTLTPVRAQTNEIAEFLNRNSTNSTINIKTRNFVDFYTEKLKALRDNDVPNQE</sequence>
<evidence type="ECO:0000313" key="1">
    <source>
        <dbReference type="EMBL" id="MBA2851627.1"/>
    </source>
</evidence>
<proteinExistence type="predicted"/>
<reference evidence="1 2" key="1">
    <citation type="submission" date="2020-07" db="EMBL/GenBank/DDBJ databases">
        <title>Genomic Encyclopedia of Type Strains, Phase IV (KMG-V): Genome sequencing to study the core and pangenomes of soil and plant-associated prokaryotes.</title>
        <authorList>
            <person name="Whitman W."/>
        </authorList>
    </citation>
    <scope>NUCLEOTIDE SEQUENCE [LARGE SCALE GENOMIC DNA]</scope>
    <source>
        <strain evidence="1 2">A1</strain>
    </source>
</reference>
<organism evidence="1 2">
    <name type="scientific">Methanococcus maripaludis</name>
    <name type="common">Methanococcus deltae</name>
    <dbReference type="NCBI Taxonomy" id="39152"/>
    <lineage>
        <taxon>Archaea</taxon>
        <taxon>Methanobacteriati</taxon>
        <taxon>Methanobacteriota</taxon>
        <taxon>Methanomada group</taxon>
        <taxon>Methanococci</taxon>
        <taxon>Methanococcales</taxon>
        <taxon>Methanococcaceae</taxon>
        <taxon>Methanococcus</taxon>
    </lineage>
</organism>
<comment type="caution">
    <text evidence="1">The sequence shown here is derived from an EMBL/GenBank/DDBJ whole genome shotgun (WGS) entry which is preliminary data.</text>
</comment>
<accession>A0A7J9NWC9</accession>
<gene>
    <name evidence="1" type="ORF">HNP86_001786</name>
</gene>
<dbReference type="AlphaFoldDB" id="A0A7J9NWC9"/>